<dbReference type="PANTHER" id="PTHR31069:SF12">
    <property type="entry name" value="TRANSCRIPTION FACTOR DOMAIN-CONTAINING PROTEIN"/>
    <property type="match status" value="1"/>
</dbReference>
<proteinExistence type="predicted"/>
<feature type="compositionally biased region" description="Basic residues" evidence="6">
    <location>
        <begin position="743"/>
        <end position="752"/>
    </location>
</feature>
<dbReference type="GO" id="GO:0006351">
    <property type="term" value="P:DNA-templated transcription"/>
    <property type="evidence" value="ECO:0007669"/>
    <property type="project" value="InterPro"/>
</dbReference>
<dbReference type="RefSeq" id="XP_019037180.1">
    <property type="nucleotide sequence ID" value="XM_019186483.1"/>
</dbReference>
<evidence type="ECO:0000256" key="1">
    <source>
        <dbReference type="ARBA" id="ARBA00022833"/>
    </source>
</evidence>
<evidence type="ECO:0000259" key="7">
    <source>
        <dbReference type="SMART" id="SM00906"/>
    </source>
</evidence>
<name>A0A1E3NXZ8_WICAA</name>
<keyword evidence="3" id="KW-0238">DNA-binding</keyword>
<dbReference type="GO" id="GO:0005634">
    <property type="term" value="C:nucleus"/>
    <property type="evidence" value="ECO:0007669"/>
    <property type="project" value="TreeGrafter"/>
</dbReference>
<keyword evidence="4" id="KW-0804">Transcription</keyword>
<keyword evidence="1" id="KW-0862">Zinc</keyword>
<accession>A0A1E3NXZ8</accession>
<evidence type="ECO:0000256" key="6">
    <source>
        <dbReference type="SAM" id="MobiDB-lite"/>
    </source>
</evidence>
<keyword evidence="9" id="KW-1185">Reference proteome</keyword>
<evidence type="ECO:0000256" key="2">
    <source>
        <dbReference type="ARBA" id="ARBA00023015"/>
    </source>
</evidence>
<evidence type="ECO:0000256" key="4">
    <source>
        <dbReference type="ARBA" id="ARBA00023163"/>
    </source>
</evidence>
<evidence type="ECO:0000313" key="9">
    <source>
        <dbReference type="Proteomes" id="UP000094112"/>
    </source>
</evidence>
<protein>
    <recommendedName>
        <fullName evidence="7">Xylanolytic transcriptional activator regulatory domain-containing protein</fullName>
    </recommendedName>
</protein>
<dbReference type="Proteomes" id="UP000094112">
    <property type="component" value="Unassembled WGS sequence"/>
</dbReference>
<keyword evidence="5" id="KW-0539">Nucleus</keyword>
<dbReference type="OrthoDB" id="2943660at2759"/>
<dbReference type="GO" id="GO:0008270">
    <property type="term" value="F:zinc ion binding"/>
    <property type="evidence" value="ECO:0007669"/>
    <property type="project" value="InterPro"/>
</dbReference>
<dbReference type="CDD" id="cd12148">
    <property type="entry name" value="fungal_TF_MHR"/>
    <property type="match status" value="1"/>
</dbReference>
<organism evidence="8 9">
    <name type="scientific">Wickerhamomyces anomalus (strain ATCC 58044 / CBS 1984 / NCYC 433 / NRRL Y-366-8)</name>
    <name type="common">Yeast</name>
    <name type="synonym">Hansenula anomala</name>
    <dbReference type="NCBI Taxonomy" id="683960"/>
    <lineage>
        <taxon>Eukaryota</taxon>
        <taxon>Fungi</taxon>
        <taxon>Dikarya</taxon>
        <taxon>Ascomycota</taxon>
        <taxon>Saccharomycotina</taxon>
        <taxon>Saccharomycetes</taxon>
        <taxon>Phaffomycetales</taxon>
        <taxon>Wickerhamomycetaceae</taxon>
        <taxon>Wickerhamomyces</taxon>
    </lineage>
</organism>
<dbReference type="GO" id="GO:0000978">
    <property type="term" value="F:RNA polymerase II cis-regulatory region sequence-specific DNA binding"/>
    <property type="evidence" value="ECO:0007669"/>
    <property type="project" value="TreeGrafter"/>
</dbReference>
<feature type="region of interest" description="Disordered" evidence="6">
    <location>
        <begin position="743"/>
        <end position="782"/>
    </location>
</feature>
<reference evidence="8 9" key="1">
    <citation type="journal article" date="2016" name="Proc. Natl. Acad. Sci. U.S.A.">
        <title>Comparative genomics of biotechnologically important yeasts.</title>
        <authorList>
            <person name="Riley R."/>
            <person name="Haridas S."/>
            <person name="Wolfe K.H."/>
            <person name="Lopes M.R."/>
            <person name="Hittinger C.T."/>
            <person name="Goeker M."/>
            <person name="Salamov A.A."/>
            <person name="Wisecaver J.H."/>
            <person name="Long T.M."/>
            <person name="Calvey C.H."/>
            <person name="Aerts A.L."/>
            <person name="Barry K.W."/>
            <person name="Choi C."/>
            <person name="Clum A."/>
            <person name="Coughlan A.Y."/>
            <person name="Deshpande S."/>
            <person name="Douglass A.P."/>
            <person name="Hanson S.J."/>
            <person name="Klenk H.-P."/>
            <person name="LaButti K.M."/>
            <person name="Lapidus A."/>
            <person name="Lindquist E.A."/>
            <person name="Lipzen A.M."/>
            <person name="Meier-Kolthoff J.P."/>
            <person name="Ohm R.A."/>
            <person name="Otillar R.P."/>
            <person name="Pangilinan J.L."/>
            <person name="Peng Y."/>
            <person name="Rokas A."/>
            <person name="Rosa C.A."/>
            <person name="Scheuner C."/>
            <person name="Sibirny A.A."/>
            <person name="Slot J.C."/>
            <person name="Stielow J.B."/>
            <person name="Sun H."/>
            <person name="Kurtzman C.P."/>
            <person name="Blackwell M."/>
            <person name="Grigoriev I.V."/>
            <person name="Jeffries T.W."/>
        </authorList>
    </citation>
    <scope>NUCLEOTIDE SEQUENCE [LARGE SCALE GENOMIC DNA]</scope>
    <source>
        <strain evidence="9">ATCC 58044 / CBS 1984 / NCYC 433 / NRRL Y-366-8</strain>
    </source>
</reference>
<dbReference type="GO" id="GO:0000981">
    <property type="term" value="F:DNA-binding transcription factor activity, RNA polymerase II-specific"/>
    <property type="evidence" value="ECO:0007669"/>
    <property type="project" value="TreeGrafter"/>
</dbReference>
<dbReference type="STRING" id="683960.A0A1E3NXZ8"/>
<dbReference type="PANTHER" id="PTHR31069">
    <property type="entry name" value="OLEATE-ACTIVATED TRANSCRIPTION FACTOR 1-RELATED"/>
    <property type="match status" value="1"/>
</dbReference>
<feature type="domain" description="Xylanolytic transcriptional activator regulatory" evidence="7">
    <location>
        <begin position="368"/>
        <end position="444"/>
    </location>
</feature>
<dbReference type="InterPro" id="IPR050675">
    <property type="entry name" value="OAF3"/>
</dbReference>
<dbReference type="SMART" id="SM00906">
    <property type="entry name" value="Fungal_trans"/>
    <property type="match status" value="1"/>
</dbReference>
<dbReference type="EMBL" id="KV454212">
    <property type="protein sequence ID" value="ODQ57973.1"/>
    <property type="molecule type" value="Genomic_DNA"/>
</dbReference>
<evidence type="ECO:0000256" key="3">
    <source>
        <dbReference type="ARBA" id="ARBA00023125"/>
    </source>
</evidence>
<dbReference type="AlphaFoldDB" id="A0A1E3NXZ8"/>
<keyword evidence="2" id="KW-0805">Transcription regulation</keyword>
<dbReference type="Pfam" id="PF04082">
    <property type="entry name" value="Fungal_trans"/>
    <property type="match status" value="1"/>
</dbReference>
<gene>
    <name evidence="8" type="ORF">WICANDRAFT_95140</name>
</gene>
<dbReference type="InterPro" id="IPR007219">
    <property type="entry name" value="XnlR_reg_dom"/>
</dbReference>
<feature type="region of interest" description="Disordered" evidence="6">
    <location>
        <begin position="16"/>
        <end position="43"/>
    </location>
</feature>
<dbReference type="GeneID" id="30203729"/>
<evidence type="ECO:0000313" key="8">
    <source>
        <dbReference type="EMBL" id="ODQ57973.1"/>
    </source>
</evidence>
<dbReference type="GO" id="GO:0045944">
    <property type="term" value="P:positive regulation of transcription by RNA polymerase II"/>
    <property type="evidence" value="ECO:0007669"/>
    <property type="project" value="TreeGrafter"/>
</dbReference>
<sequence>MNAANIPMAYITMPQQSRQNSQGNVNSGNSINAPTTTSTTINPTVNNDRAAIRESSNSPNVNEELFKLREKIDFLESNLRGNNSGMNASANKVTQMSFYDSTEPIFVRAGRLIASGPLSFASIITRDPFLRVSLLKVRKEKNQLLPLRHKNLTTSDLVKQLIIEDDSNGVKSEGEKSKVDEAFKTRLIENEGLDEVKLTNRQETQPFSTSIDYETETISKVQSILPEDKLMWMLVDKFFKSILAGFIPFVTEEKLRERINDIIKIDPNSGKREIKINKRFDFAYIGMLLIILRLTFLSVIPTSNNTPDEQYILANPITLQFINVAQMCLNQFRLLRRGALPVLQCSLFMRLYHKYAPEDGDGSDGGDSEVFLGMLLQMGNSIGLNRDMKHSEPLKNDFRLHNLWRMVWHEIVTLDLYQSLTMGNPILINTNCYDTELPKLEDNVANHNILDMGIWRAVVDNFAVNDEVNQVVKDILDDVLNLKKMCILQNLFPKITRLENLINEKFVSVEWILHLDNSDLYGSIIKTHKFKNYIELKTALYVIYYHIYLRTDDFEILVKMLKICMEITPLSLLLTSINNGKTNYFDAIFGFGAQLILVPTILVSLQKTNQLITSLTSRTLDYKYSYPKTPQTKSQLIKQLRDRLFIIAKDLRDCFLMLSSVYYHSWRISKSQNLIYSVLKNELNNLWDKQSTMNREAINLNKEVNHVKAMPTRNELNEMSINELELILSIVKNPHYETILKNKLKNPGHNKNKPLISKNMTTPTTSISGGGSSTGSTPNSSTIHIKNSDLTNLEIDKLWFQMMSSNNNQMNNSTNVLPGNEDLLAHDDNYAMMDFDKLMGDTSPYDIFGDIPFYHER</sequence>
<evidence type="ECO:0000256" key="5">
    <source>
        <dbReference type="ARBA" id="ARBA00023242"/>
    </source>
</evidence>